<keyword evidence="10" id="KW-0121">Carboxypeptidase</keyword>
<evidence type="ECO:0000256" key="1">
    <source>
        <dbReference type="ARBA" id="ARBA00001947"/>
    </source>
</evidence>
<proteinExistence type="inferred from homology"/>
<evidence type="ECO:0000256" key="2">
    <source>
        <dbReference type="ARBA" id="ARBA00005988"/>
    </source>
</evidence>
<feature type="chain" id="PRO_5040737370" evidence="8">
    <location>
        <begin position="21"/>
        <end position="471"/>
    </location>
</feature>
<keyword evidence="6" id="KW-0482">Metalloprotease</keyword>
<comment type="cofactor">
    <cofactor evidence="1">
        <name>Zn(2+)</name>
        <dbReference type="ChEBI" id="CHEBI:29105"/>
    </cofactor>
</comment>
<dbReference type="PANTHER" id="PTHR11705:SF143">
    <property type="entry name" value="SLL0236 PROTEIN"/>
    <property type="match status" value="1"/>
</dbReference>
<dbReference type="PROSITE" id="PS51257">
    <property type="entry name" value="PROKAR_LIPOPROTEIN"/>
    <property type="match status" value="1"/>
</dbReference>
<evidence type="ECO:0000313" key="10">
    <source>
        <dbReference type="EMBL" id="MCS7477485.1"/>
    </source>
</evidence>
<feature type="signal peptide" evidence="8">
    <location>
        <begin position="1"/>
        <end position="20"/>
    </location>
</feature>
<gene>
    <name evidence="10" type="ORF">NZH93_11525</name>
</gene>
<dbReference type="GO" id="GO:0004181">
    <property type="term" value="F:metallocarboxypeptidase activity"/>
    <property type="evidence" value="ECO:0007669"/>
    <property type="project" value="InterPro"/>
</dbReference>
<evidence type="ECO:0000256" key="4">
    <source>
        <dbReference type="ARBA" id="ARBA00022801"/>
    </source>
</evidence>
<evidence type="ECO:0000256" key="7">
    <source>
        <dbReference type="PROSITE-ProRule" id="PRU01379"/>
    </source>
</evidence>
<dbReference type="SMART" id="SM00631">
    <property type="entry name" value="Zn_pept"/>
    <property type="match status" value="1"/>
</dbReference>
<evidence type="ECO:0000256" key="8">
    <source>
        <dbReference type="SAM" id="SignalP"/>
    </source>
</evidence>
<dbReference type="InterPro" id="IPR000834">
    <property type="entry name" value="Peptidase_M14"/>
</dbReference>
<dbReference type="GO" id="GO:0008270">
    <property type="term" value="F:zinc ion binding"/>
    <property type="evidence" value="ECO:0007669"/>
    <property type="project" value="InterPro"/>
</dbReference>
<dbReference type="SUPFAM" id="SSF53187">
    <property type="entry name" value="Zn-dependent exopeptidases"/>
    <property type="match status" value="1"/>
</dbReference>
<dbReference type="GO" id="GO:0006508">
    <property type="term" value="P:proteolysis"/>
    <property type="evidence" value="ECO:0007669"/>
    <property type="project" value="UniProtKB-KW"/>
</dbReference>
<dbReference type="GO" id="GO:0005615">
    <property type="term" value="C:extracellular space"/>
    <property type="evidence" value="ECO:0007669"/>
    <property type="project" value="TreeGrafter"/>
</dbReference>
<dbReference type="Pfam" id="PF00246">
    <property type="entry name" value="Peptidase_M14"/>
    <property type="match status" value="1"/>
</dbReference>
<comment type="similarity">
    <text evidence="2 7">Belongs to the peptidase M14 family.</text>
</comment>
<dbReference type="RefSeq" id="WP_259622984.1">
    <property type="nucleotide sequence ID" value="NZ_JANYMP010000004.1"/>
</dbReference>
<dbReference type="EMBL" id="JANYMP010000004">
    <property type="protein sequence ID" value="MCS7477485.1"/>
    <property type="molecule type" value="Genomic_DNA"/>
</dbReference>
<keyword evidence="5" id="KW-0862">Zinc</keyword>
<keyword evidence="3" id="KW-0645">Protease</keyword>
<evidence type="ECO:0000256" key="3">
    <source>
        <dbReference type="ARBA" id="ARBA00022670"/>
    </source>
</evidence>
<organism evidence="10 11">
    <name type="scientific">Umezawaea endophytica</name>
    <dbReference type="NCBI Taxonomy" id="1654476"/>
    <lineage>
        <taxon>Bacteria</taxon>
        <taxon>Bacillati</taxon>
        <taxon>Actinomycetota</taxon>
        <taxon>Actinomycetes</taxon>
        <taxon>Pseudonocardiales</taxon>
        <taxon>Pseudonocardiaceae</taxon>
        <taxon>Umezawaea</taxon>
    </lineage>
</organism>
<keyword evidence="8" id="KW-0732">Signal</keyword>
<reference evidence="10" key="1">
    <citation type="submission" date="2022-08" db="EMBL/GenBank/DDBJ databases">
        <authorList>
            <person name="Tistechok S."/>
            <person name="Samborskyy M."/>
            <person name="Roman I."/>
        </authorList>
    </citation>
    <scope>NUCLEOTIDE SEQUENCE</scope>
    <source>
        <strain evidence="10">DSM 103496</strain>
    </source>
</reference>
<feature type="domain" description="Peptidase M14" evidence="9">
    <location>
        <begin position="62"/>
        <end position="369"/>
    </location>
</feature>
<dbReference type="PROSITE" id="PS52035">
    <property type="entry name" value="PEPTIDASE_M14"/>
    <property type="match status" value="1"/>
</dbReference>
<dbReference type="AlphaFoldDB" id="A0A9X2VIS9"/>
<sequence>MRAHQRTAQWLIAVVVTACACTPAPPPGDTGPTVDASAAAQALDQHKHSSATASKLPGGRTAYRTYAEVGGDLAELASARPDVVERISLPHRTLQGLDVVGVEITHDVTAPDRKPVLLVTGAHHGDEWATVEVAVEFATDLAQRDGRDRRVTALLDRVRVIVVPVVNPDGFQLSRAGTVPDKRRNCRVADPATRSCATSPRTGVDLNRNYGVDWGGVGASADEATEDYRGGAPFSEPETRNVRDLVAGHQVTVFTSLHSHAAMVLRPPGQDATPDTADEAAYAAVGQTLADANGYRNSRSRDLYENSGTAVEWFHHTTGGFGFDVELAGDRRHATFQEGVIDDYLGTRAQGVRETLVRAVEAAANREHHSVLVGTSPPGAVLTLRKTVTQRTAAGTPFTDDLRTTTTSPGAFEWDVNPSTRGTHEGTTAQESWTLDCARGDGTVLQSQQVTIGRGDRAEVDLAECARRWPA</sequence>
<dbReference type="Proteomes" id="UP001141259">
    <property type="component" value="Unassembled WGS sequence"/>
</dbReference>
<evidence type="ECO:0000259" key="9">
    <source>
        <dbReference type="PROSITE" id="PS52035"/>
    </source>
</evidence>
<keyword evidence="11" id="KW-1185">Reference proteome</keyword>
<name>A0A9X2VIS9_9PSEU</name>
<accession>A0A9X2VIS9</accession>
<protein>
    <submittedName>
        <fullName evidence="10">M14 family zinc carboxypeptidase</fullName>
    </submittedName>
</protein>
<dbReference type="Gene3D" id="3.40.630.10">
    <property type="entry name" value="Zn peptidases"/>
    <property type="match status" value="1"/>
</dbReference>
<evidence type="ECO:0000313" key="11">
    <source>
        <dbReference type="Proteomes" id="UP001141259"/>
    </source>
</evidence>
<evidence type="ECO:0000256" key="5">
    <source>
        <dbReference type="ARBA" id="ARBA00022833"/>
    </source>
</evidence>
<keyword evidence="4" id="KW-0378">Hydrolase</keyword>
<dbReference type="PANTHER" id="PTHR11705">
    <property type="entry name" value="PROTEASE FAMILY M14 CARBOXYPEPTIDASE A,B"/>
    <property type="match status" value="1"/>
</dbReference>
<comment type="caution">
    <text evidence="10">The sequence shown here is derived from an EMBL/GenBank/DDBJ whole genome shotgun (WGS) entry which is preliminary data.</text>
</comment>
<evidence type="ECO:0000256" key="6">
    <source>
        <dbReference type="ARBA" id="ARBA00023049"/>
    </source>
</evidence>
<feature type="active site" description="Proton donor/acceptor" evidence="7">
    <location>
        <position position="326"/>
    </location>
</feature>